<dbReference type="InterPro" id="IPR027417">
    <property type="entry name" value="P-loop_NTPase"/>
</dbReference>
<keyword evidence="3" id="KW-1185">Reference proteome</keyword>
<gene>
    <name evidence="2" type="ORF">J5Y10_26060</name>
</gene>
<evidence type="ECO:0000313" key="3">
    <source>
        <dbReference type="Proteomes" id="UP000677537"/>
    </source>
</evidence>
<sequence>MRNVVCWKPRQVHAIINPEAEAVPDFVFRAIHTDQPLRVAQPVGDRFQMLGGSAYRQMGAGDLLASFLRPERRHVQLAVLGRSGSGKSHLIHWMRLAIPQSEKRLVLTIPKAGTSLRSIVEMIIDRLPIDAQAPFRETLARAGDAVMTLEGQKHELLNQIAQAIREDTPRQRGDDGDLEQALIEHLPDLFQDAYIRREHFLREDGVVAALVDHVFAVRSEYQPVEERQRFRPEDLPFGGLDLLNASKPARDAIQVLGLQPDRTLPMAAALVNRALDGVAIARAFSFSGDRVTALMGELRRHLRREGRELVLLIEDFARLQGIDRALLQALLTQGDGDLCDIRWAIAATTGFFETVADTVYTRMTFFVDMDRAPGDQRTSGMAQKALARFAGRYLNAVRLGSDRLMEWAAIADVDEELPSACDPCPHRRECHQAFKPSEDGFGLYPFTPRALWNMALRADEQLETRFNPRVLQRSVLVRVLDNHADALATGAFPPRTLLDHLGGVKELGAIETDSLRRMVPADQYDRVLTFQELWDGSSSVRGIPEEIREALDLPKLSGRVGPSPEPGPEPSSPPPPSQPGDQRLAQLDAWASGAVLEQRLTTTLRELVYEAVEEAIDWDGETLERSSFAGATANRPFRQRSIHFQRQDTQAMPAQVRLTIPLGGSDEAAFARTALALQGLLLAREREGEWTFPNGMRMLAALQECLAEWSAEVVRQLRALPGGREQWDPVTAATELLGIGACLSGRLTANWDLAELLNNAFADWPEDSGVQSPGLRDVQRRLRAQREKLVGLVRAVASGTKGGRIGPFLNPAVLVPALQALRQRGWRLTQTPPPDGGIGEWAALAKTYLDVGRVLEAAAEAERKVRLDWLAEIEGAFGPAARRADILAKISASRDAAVTAGIGGQRLSALRERLEQFSQVLFDDAVRAAAALRDEPDALVALPRYGRGRTNAVTAGRDLAMATAAFLAGVEAELANQEAQFGRGEASIPGHLAAIGEALTLLGEELVETQP</sequence>
<dbReference type="SUPFAM" id="SSF52540">
    <property type="entry name" value="P-loop containing nucleoside triphosphate hydrolases"/>
    <property type="match status" value="1"/>
</dbReference>
<evidence type="ECO:0000313" key="2">
    <source>
        <dbReference type="EMBL" id="MBP0496276.1"/>
    </source>
</evidence>
<dbReference type="NCBIfam" id="NF041065">
    <property type="entry name" value="DpdH"/>
    <property type="match status" value="1"/>
</dbReference>
<reference evidence="2" key="1">
    <citation type="submission" date="2021-03" db="EMBL/GenBank/DDBJ databases">
        <authorList>
            <person name="So Y."/>
        </authorList>
    </citation>
    <scope>NUCLEOTIDE SEQUENCE</scope>
    <source>
        <strain evidence="2">SG15</strain>
    </source>
</reference>
<dbReference type="Proteomes" id="UP000677537">
    <property type="component" value="Unassembled WGS sequence"/>
</dbReference>
<dbReference type="EMBL" id="JAGIZA010000032">
    <property type="protein sequence ID" value="MBP0496276.1"/>
    <property type="molecule type" value="Genomic_DNA"/>
</dbReference>
<evidence type="ECO:0008006" key="4">
    <source>
        <dbReference type="Google" id="ProtNLM"/>
    </source>
</evidence>
<protein>
    <recommendedName>
        <fullName evidence="4">ATP-binding protein</fullName>
    </recommendedName>
</protein>
<name>A0A940N5D0_9PROT</name>
<comment type="caution">
    <text evidence="2">The sequence shown here is derived from an EMBL/GenBank/DDBJ whole genome shotgun (WGS) entry which is preliminary data.</text>
</comment>
<feature type="compositionally biased region" description="Pro residues" evidence="1">
    <location>
        <begin position="563"/>
        <end position="578"/>
    </location>
</feature>
<feature type="region of interest" description="Disordered" evidence="1">
    <location>
        <begin position="551"/>
        <end position="582"/>
    </location>
</feature>
<dbReference type="AlphaFoldDB" id="A0A940N5D0"/>
<organism evidence="2 3">
    <name type="scientific">Roseomonas indoligenes</name>
    <dbReference type="NCBI Taxonomy" id="2820811"/>
    <lineage>
        <taxon>Bacteria</taxon>
        <taxon>Pseudomonadati</taxon>
        <taxon>Pseudomonadota</taxon>
        <taxon>Alphaproteobacteria</taxon>
        <taxon>Acetobacterales</taxon>
        <taxon>Roseomonadaceae</taxon>
        <taxon>Roseomonas</taxon>
    </lineage>
</organism>
<accession>A0A940N5D0</accession>
<proteinExistence type="predicted"/>
<dbReference type="RefSeq" id="WP_209377070.1">
    <property type="nucleotide sequence ID" value="NZ_JAGIZA010000032.1"/>
</dbReference>
<evidence type="ECO:0000256" key="1">
    <source>
        <dbReference type="SAM" id="MobiDB-lite"/>
    </source>
</evidence>